<dbReference type="GO" id="GO:0004674">
    <property type="term" value="F:protein serine/threonine kinase activity"/>
    <property type="evidence" value="ECO:0007669"/>
    <property type="project" value="UniProtKB-KW"/>
</dbReference>
<reference evidence="11" key="1">
    <citation type="submission" date="2021-12" db="EMBL/GenBank/DDBJ databases">
        <title>Prjna785345.</title>
        <authorList>
            <person name="Rujirawat T."/>
            <person name="Krajaejun T."/>
        </authorList>
    </citation>
    <scope>NUCLEOTIDE SEQUENCE</scope>
    <source>
        <strain evidence="11">Pi057C3</strain>
    </source>
</reference>
<keyword evidence="3 7" id="KW-0547">Nucleotide-binding</keyword>
<dbReference type="AlphaFoldDB" id="A0AAD5MB02"/>
<organism evidence="11 12">
    <name type="scientific">Pythium insidiosum</name>
    <name type="common">Pythiosis disease agent</name>
    <dbReference type="NCBI Taxonomy" id="114742"/>
    <lineage>
        <taxon>Eukaryota</taxon>
        <taxon>Sar</taxon>
        <taxon>Stramenopiles</taxon>
        <taxon>Oomycota</taxon>
        <taxon>Peronosporomycetes</taxon>
        <taxon>Pythiales</taxon>
        <taxon>Pythiaceae</taxon>
        <taxon>Pythium</taxon>
    </lineage>
</organism>
<evidence type="ECO:0000256" key="6">
    <source>
        <dbReference type="PIRSR" id="PIRSR630616-1"/>
    </source>
</evidence>
<feature type="cross-link" description="Glycyl lysine isopeptide (Lys-Gly) (interchain with G-Cter in SUMO2)" evidence="8">
    <location>
        <position position="432"/>
    </location>
</feature>
<evidence type="ECO:0000259" key="10">
    <source>
        <dbReference type="PROSITE" id="PS50011"/>
    </source>
</evidence>
<feature type="active site" description="Proton acceptor" evidence="6">
    <location>
        <position position="430"/>
    </location>
</feature>
<accession>A0AAD5MB02</accession>
<evidence type="ECO:0000256" key="2">
    <source>
        <dbReference type="ARBA" id="ARBA00022679"/>
    </source>
</evidence>
<evidence type="ECO:0000256" key="5">
    <source>
        <dbReference type="ARBA" id="ARBA00022840"/>
    </source>
</evidence>
<dbReference type="InterPro" id="IPR030616">
    <property type="entry name" value="Aur-like"/>
</dbReference>
<dbReference type="Gene3D" id="1.10.510.10">
    <property type="entry name" value="Transferase(Phosphotransferase) domain 1"/>
    <property type="match status" value="1"/>
</dbReference>
<evidence type="ECO:0000256" key="3">
    <source>
        <dbReference type="ARBA" id="ARBA00022741"/>
    </source>
</evidence>
<evidence type="ECO:0000313" key="11">
    <source>
        <dbReference type="EMBL" id="KAJ0408717.1"/>
    </source>
</evidence>
<keyword evidence="4" id="KW-0418">Kinase</keyword>
<evidence type="ECO:0000256" key="4">
    <source>
        <dbReference type="ARBA" id="ARBA00022777"/>
    </source>
</evidence>
<dbReference type="SMART" id="SM00220">
    <property type="entry name" value="S_TKc"/>
    <property type="match status" value="1"/>
</dbReference>
<feature type="domain" description="Protein kinase" evidence="10">
    <location>
        <begin position="295"/>
        <end position="569"/>
    </location>
</feature>
<evidence type="ECO:0000256" key="1">
    <source>
        <dbReference type="ARBA" id="ARBA00022527"/>
    </source>
</evidence>
<dbReference type="GO" id="GO:0005524">
    <property type="term" value="F:ATP binding"/>
    <property type="evidence" value="ECO:0007669"/>
    <property type="project" value="UniProtKB-KW"/>
</dbReference>
<feature type="region of interest" description="Disordered" evidence="9">
    <location>
        <begin position="240"/>
        <end position="266"/>
    </location>
</feature>
<dbReference type="InterPro" id="IPR000719">
    <property type="entry name" value="Prot_kinase_dom"/>
</dbReference>
<dbReference type="SUPFAM" id="SSF56112">
    <property type="entry name" value="Protein kinase-like (PK-like)"/>
    <property type="match status" value="1"/>
</dbReference>
<gene>
    <name evidence="11" type="ORF">P43SY_001941</name>
</gene>
<keyword evidence="12" id="KW-1185">Reference proteome</keyword>
<feature type="compositionally biased region" description="Low complexity" evidence="9">
    <location>
        <begin position="66"/>
        <end position="79"/>
    </location>
</feature>
<feature type="binding site" evidence="7">
    <location>
        <position position="452"/>
    </location>
    <ligand>
        <name>ATP</name>
        <dbReference type="ChEBI" id="CHEBI:30616"/>
    </ligand>
</feature>
<sequence>MGGFAVFGNTSSMDLWKERRSSCLTNSSCATFVSQHSPQHSSAPLPRDVELDSVYTSRSSVSSTMMSPWLTASSSTSTGRRTRTRPRSPSLRSLRMSMPTFAELDDEPSTAVGDSHLQAAARHAGDDAAAASNPFARMFASTTVRVWKQTPLPNWMNVFVPRYVRLQSGPQPFMEYSRQQHGPVRQRIFLSTTTRVDRLPKNKLLIEFDTSVAPPSPRSAPTPMSPTADGRFSYIAAVQKKESRRRPEPSSFLEKPSSPVKTCGRRKPSGGHVWVLRFETKQERDHWAKKIQDAVDLLVWINKFTLGHVLTETASATLAECYNWLDREQPSYVMKMIPTDSKKQNQAARNEIRVHHQLTNFSSHPNVLALHDSLRQQERAYLVVEYCAGGDLFEHLRQEGPMDEASAKTLFRRIVDALAYIHEQGVVHLDVKPENLLFKTSSMHPESVKLADFGSARLLAESNQPSPLGTVSCTVGYAAPEVLERGEVSFAADVFSAGAVLFTMLAGFAPFQSPSEEEAMHRTLLGEFSLEGPEWFGVSAQAKDLVCGMLETDPRQRLSMDEVLAHPWLRAER</sequence>
<dbReference type="InterPro" id="IPR008271">
    <property type="entry name" value="Ser/Thr_kinase_AS"/>
</dbReference>
<dbReference type="Proteomes" id="UP001209570">
    <property type="component" value="Unassembled WGS sequence"/>
</dbReference>
<feature type="region of interest" description="Disordered" evidence="9">
    <location>
        <begin position="66"/>
        <end position="93"/>
    </location>
</feature>
<dbReference type="PANTHER" id="PTHR24350">
    <property type="entry name" value="SERINE/THREONINE-PROTEIN KINASE IAL-RELATED"/>
    <property type="match status" value="1"/>
</dbReference>
<dbReference type="FunFam" id="1.10.510.10:FF:000571">
    <property type="entry name" value="Maternal embryonic leucine zipper kinase"/>
    <property type="match status" value="1"/>
</dbReference>
<evidence type="ECO:0000256" key="9">
    <source>
        <dbReference type="SAM" id="MobiDB-lite"/>
    </source>
</evidence>
<proteinExistence type="predicted"/>
<dbReference type="PROSITE" id="PS00108">
    <property type="entry name" value="PROTEIN_KINASE_ST"/>
    <property type="match status" value="1"/>
</dbReference>
<feature type="binding site" evidence="7">
    <location>
        <begin position="434"/>
        <end position="435"/>
    </location>
    <ligand>
        <name>ATP</name>
        <dbReference type="ChEBI" id="CHEBI:30616"/>
    </ligand>
</feature>
<keyword evidence="1" id="KW-0723">Serine/threonine-protein kinase</keyword>
<dbReference type="Pfam" id="PF00069">
    <property type="entry name" value="Pkinase"/>
    <property type="match status" value="1"/>
</dbReference>
<comment type="caution">
    <text evidence="11">The sequence shown here is derived from an EMBL/GenBank/DDBJ whole genome shotgun (WGS) entry which is preliminary data.</text>
</comment>
<protein>
    <recommendedName>
        <fullName evidence="10">Protein kinase domain-containing protein</fullName>
    </recommendedName>
</protein>
<dbReference type="PROSITE" id="PS50011">
    <property type="entry name" value="PROTEIN_KINASE_DOM"/>
    <property type="match status" value="1"/>
</dbReference>
<evidence type="ECO:0000313" key="12">
    <source>
        <dbReference type="Proteomes" id="UP001209570"/>
    </source>
</evidence>
<evidence type="ECO:0000256" key="8">
    <source>
        <dbReference type="PIRSR" id="PIRSR630616-3"/>
    </source>
</evidence>
<evidence type="ECO:0000256" key="7">
    <source>
        <dbReference type="PIRSR" id="PIRSR630616-2"/>
    </source>
</evidence>
<keyword evidence="2" id="KW-0808">Transferase</keyword>
<dbReference type="InterPro" id="IPR011009">
    <property type="entry name" value="Kinase-like_dom_sf"/>
</dbReference>
<name>A0AAD5MB02_PYTIN</name>
<dbReference type="EMBL" id="JAKCXM010000009">
    <property type="protein sequence ID" value="KAJ0408717.1"/>
    <property type="molecule type" value="Genomic_DNA"/>
</dbReference>
<keyword evidence="5 7" id="KW-0067">ATP-binding</keyword>